<evidence type="ECO:0000313" key="3">
    <source>
        <dbReference type="EMBL" id="STO96225.1"/>
    </source>
</evidence>
<dbReference type="Proteomes" id="UP000254841">
    <property type="component" value="Unassembled WGS sequence"/>
</dbReference>
<dbReference type="EMBL" id="UGHV01000001">
    <property type="protein sequence ID" value="STO96225.1"/>
    <property type="molecule type" value="Genomic_DNA"/>
</dbReference>
<dbReference type="InterPro" id="IPR032126">
    <property type="entry name" value="LydA_holin"/>
</dbReference>
<keyword evidence="2" id="KW-0472">Membrane</keyword>
<sequence length="121" mass="13292">MDYLVELFPNLPAYLELVPVFIIGLCSGLVAFFSDKTEQPTKFYAFKSIITSAFITIVMYGILSATDIPYLAKVAIACAVGFFGVDRAIEIVQKVIALKGARTTDEVDSKYTKKDKHNGQG</sequence>
<proteinExistence type="predicted"/>
<evidence type="ECO:0000313" key="5">
    <source>
        <dbReference type="Proteomes" id="UP000254841"/>
    </source>
</evidence>
<keyword evidence="2" id="KW-1133">Transmembrane helix</keyword>
<feature type="transmembrane region" description="Helical" evidence="2">
    <location>
        <begin position="44"/>
        <end position="62"/>
    </location>
</feature>
<gene>
    <name evidence="3" type="ORF">NCTC12410_00034</name>
    <name evidence="4" type="ORF">NCTC12410_01993</name>
</gene>
<dbReference type="Pfam" id="PF16083">
    <property type="entry name" value="Phage_holin_3_3"/>
    <property type="match status" value="1"/>
</dbReference>
<feature type="transmembrane region" description="Helical" evidence="2">
    <location>
        <begin position="68"/>
        <end position="85"/>
    </location>
</feature>
<dbReference type="RefSeq" id="WP_115010603.1">
    <property type="nucleotide sequence ID" value="NZ_UGHV01000001.1"/>
</dbReference>
<feature type="compositionally biased region" description="Basic and acidic residues" evidence="1">
    <location>
        <begin position="102"/>
        <end position="112"/>
    </location>
</feature>
<feature type="transmembrane region" description="Helical" evidence="2">
    <location>
        <begin position="12"/>
        <end position="32"/>
    </location>
</feature>
<evidence type="ECO:0000256" key="1">
    <source>
        <dbReference type="SAM" id="MobiDB-lite"/>
    </source>
</evidence>
<reference evidence="3 5" key="1">
    <citation type="submission" date="2018-06" db="EMBL/GenBank/DDBJ databases">
        <authorList>
            <consortium name="Pathogen Informatics"/>
            <person name="Doyle S."/>
        </authorList>
    </citation>
    <scope>NUCLEOTIDE SEQUENCE [LARGE SCALE GENOMIC DNA]</scope>
    <source>
        <strain evidence="3 5">NCTC12410</strain>
    </source>
</reference>
<accession>A0A377J1P4</accession>
<keyword evidence="2" id="KW-0812">Transmembrane</keyword>
<evidence type="ECO:0000313" key="4">
    <source>
        <dbReference type="EMBL" id="STP06454.1"/>
    </source>
</evidence>
<dbReference type="OrthoDB" id="5329396at2"/>
<protein>
    <recommendedName>
        <fullName evidence="6">Holin</fullName>
    </recommendedName>
</protein>
<evidence type="ECO:0000256" key="2">
    <source>
        <dbReference type="SAM" id="Phobius"/>
    </source>
</evidence>
<dbReference type="AlphaFoldDB" id="A0A377J1P4"/>
<dbReference type="EMBL" id="UGHV01000003">
    <property type="protein sequence ID" value="STP06454.1"/>
    <property type="molecule type" value="Genomic_DNA"/>
</dbReference>
<name>A0A377J1P4_9HELI</name>
<organism evidence="3 5">
    <name type="scientific">Helicobacter canis</name>
    <dbReference type="NCBI Taxonomy" id="29419"/>
    <lineage>
        <taxon>Bacteria</taxon>
        <taxon>Pseudomonadati</taxon>
        <taxon>Campylobacterota</taxon>
        <taxon>Epsilonproteobacteria</taxon>
        <taxon>Campylobacterales</taxon>
        <taxon>Helicobacteraceae</taxon>
        <taxon>Helicobacter</taxon>
    </lineage>
</organism>
<feature type="region of interest" description="Disordered" evidence="1">
    <location>
        <begin position="102"/>
        <end position="121"/>
    </location>
</feature>
<evidence type="ECO:0008006" key="6">
    <source>
        <dbReference type="Google" id="ProtNLM"/>
    </source>
</evidence>